<accession>A0A2V2BIE8</accession>
<evidence type="ECO:0000313" key="2">
    <source>
        <dbReference type="Proteomes" id="UP000245981"/>
    </source>
</evidence>
<evidence type="ECO:0000313" key="1">
    <source>
        <dbReference type="EMBL" id="PWK98447.1"/>
    </source>
</evidence>
<proteinExistence type="predicted"/>
<reference evidence="1 2" key="1">
    <citation type="submission" date="2018-05" db="EMBL/GenBank/DDBJ databases">
        <title>Genomic Encyclopedia of Type Strains, Phase IV (KMG-V): Genome sequencing to study the core and pangenomes of soil and plant-associated prokaryotes.</title>
        <authorList>
            <person name="Whitman W."/>
        </authorList>
    </citation>
    <scope>NUCLEOTIDE SEQUENCE [LARGE SCALE GENOMIC DNA]</scope>
    <source>
        <strain evidence="1 2">PNA 200-10</strain>
    </source>
</reference>
<dbReference type="STRING" id="574096.HA38_22880"/>
<dbReference type="EMBL" id="QGHF01000003">
    <property type="protein sequence ID" value="PWK98447.1"/>
    <property type="molecule type" value="Genomic_DNA"/>
</dbReference>
<gene>
    <name evidence="1" type="ORF">C7431_103212</name>
</gene>
<organism evidence="1 2">
    <name type="scientific">Pantoea allii</name>
    <dbReference type="NCBI Taxonomy" id="574096"/>
    <lineage>
        <taxon>Bacteria</taxon>
        <taxon>Pseudomonadati</taxon>
        <taxon>Pseudomonadota</taxon>
        <taxon>Gammaproteobacteria</taxon>
        <taxon>Enterobacterales</taxon>
        <taxon>Erwiniaceae</taxon>
        <taxon>Pantoea</taxon>
    </lineage>
</organism>
<dbReference type="Proteomes" id="UP000245981">
    <property type="component" value="Unassembled WGS sequence"/>
</dbReference>
<dbReference type="AlphaFoldDB" id="A0A2V2BIE8"/>
<protein>
    <submittedName>
        <fullName evidence="1">Uncharacterized protein</fullName>
    </submittedName>
</protein>
<sequence length="70" mass="7741">MQNLKSHCGLTLSAKMLYNPEFSSAENTATIHLNSLDIYFVVLTLLKSFHSRTVIATVPQGPVPSPPYSY</sequence>
<comment type="caution">
    <text evidence="1">The sequence shown here is derived from an EMBL/GenBank/DDBJ whole genome shotgun (WGS) entry which is preliminary data.</text>
</comment>
<name>A0A2V2BIE8_9GAMM</name>